<dbReference type="GO" id="GO:0043130">
    <property type="term" value="F:ubiquitin binding"/>
    <property type="evidence" value="ECO:0007669"/>
    <property type="project" value="EnsemblFungi"/>
</dbReference>
<dbReference type="EMBL" id="GL996499">
    <property type="protein sequence ID" value="EGW35200.1"/>
    <property type="molecule type" value="Genomic_DNA"/>
</dbReference>
<dbReference type="SMART" id="SM00594">
    <property type="entry name" value="UAS"/>
    <property type="match status" value="1"/>
</dbReference>
<dbReference type="Pfam" id="PF00789">
    <property type="entry name" value="UBX"/>
    <property type="match status" value="1"/>
</dbReference>
<gene>
    <name evidence="3" type="ORF">SPAPADRAFT_58402</name>
</gene>
<feature type="compositionally biased region" description="Acidic residues" evidence="1">
    <location>
        <begin position="137"/>
        <end position="166"/>
    </location>
</feature>
<dbReference type="GO" id="GO:0051117">
    <property type="term" value="F:ATPase binding"/>
    <property type="evidence" value="ECO:0007669"/>
    <property type="project" value="EnsemblFungi"/>
</dbReference>
<accession>G3AG61</accession>
<dbReference type="InterPro" id="IPR009060">
    <property type="entry name" value="UBA-like_sf"/>
</dbReference>
<dbReference type="AlphaFoldDB" id="G3AG61"/>
<dbReference type="SUPFAM" id="SSF54236">
    <property type="entry name" value="Ubiquitin-like"/>
    <property type="match status" value="1"/>
</dbReference>
<dbReference type="InterPro" id="IPR050730">
    <property type="entry name" value="UBX_domain-protein"/>
</dbReference>
<dbReference type="OrthoDB" id="270602at2759"/>
<evidence type="ECO:0000313" key="3">
    <source>
        <dbReference type="EMBL" id="EGW35200.1"/>
    </source>
</evidence>
<sequence length="491" mass="56324">MDEQIPTFLAVTGVEDEAIAKQFLEATGGDLEYAVQLYMEQGQHNTTATSSNAIPNETTPGSDEELAKRLQEEAYAQGEQVREADANIHRHETLVDSLGGGFHPGMANFTRPSDIFGQRQQGIFHQQFNFDNRFEELEDDEEEDHDYYDAHDDEDDIEILDDDSDEEARPVSRRRRLRESRDQELTSTQRRLAALFRPPFDIITVANLDMAKQQGKETSKWILINIQDSSEFQSQVMNRDFWSNEHVKQVVKEFFIFLQYQRDSPNGETYVNFYHADAFPHLAILDPLTGERVYKWQDGEVPKVDEWLSQVDDFLNKFSLLPDSRNPLVTHDVKIDPDSLTEEQQIELAMKQSMLESAGNTENDAIILDSDEEAFAEAPETPPPATPQDPFEAIQPINHAEPDAQPFTRVQIRFPNGKRLVRKLNPSDTIQSLFEWLKYVLQQQGEEFGISSEDKFNLSNSSNKSFKFIESLHQTIEEANLKNASILLEKD</sequence>
<evidence type="ECO:0000256" key="1">
    <source>
        <dbReference type="SAM" id="MobiDB-lite"/>
    </source>
</evidence>
<dbReference type="InterPro" id="IPR006577">
    <property type="entry name" value="UAS"/>
</dbReference>
<dbReference type="GO" id="GO:0005634">
    <property type="term" value="C:nucleus"/>
    <property type="evidence" value="ECO:0007669"/>
    <property type="project" value="TreeGrafter"/>
</dbReference>
<dbReference type="SUPFAM" id="SSF52833">
    <property type="entry name" value="Thioredoxin-like"/>
    <property type="match status" value="1"/>
</dbReference>
<protein>
    <recommendedName>
        <fullName evidence="2">UBX domain-containing protein</fullName>
    </recommendedName>
</protein>
<dbReference type="Proteomes" id="UP000000709">
    <property type="component" value="Unassembled WGS sequence"/>
</dbReference>
<dbReference type="InterPro" id="IPR036249">
    <property type="entry name" value="Thioredoxin-like_sf"/>
</dbReference>
<dbReference type="FunCoup" id="G3AG61">
    <property type="interactions" value="983"/>
</dbReference>
<proteinExistence type="predicted"/>
<dbReference type="STRING" id="619300.G3AG61"/>
<dbReference type="KEGG" id="spaa:SPAPADRAFT_58402"/>
<dbReference type="CDD" id="cd02958">
    <property type="entry name" value="UAS"/>
    <property type="match status" value="1"/>
</dbReference>
<dbReference type="InterPro" id="IPR029071">
    <property type="entry name" value="Ubiquitin-like_domsf"/>
</dbReference>
<dbReference type="PANTHER" id="PTHR23322">
    <property type="entry name" value="FAS-ASSOCIATED PROTEIN"/>
    <property type="match status" value="1"/>
</dbReference>
<dbReference type="GO" id="GO:0043161">
    <property type="term" value="P:proteasome-mediated ubiquitin-dependent protein catabolic process"/>
    <property type="evidence" value="ECO:0007669"/>
    <property type="project" value="EnsemblFungi"/>
</dbReference>
<dbReference type="InParanoid" id="G3AG61"/>
<dbReference type="eggNOG" id="KOG1364">
    <property type="taxonomic scope" value="Eukaryota"/>
</dbReference>
<dbReference type="Gene3D" id="1.10.8.10">
    <property type="entry name" value="DNA helicase RuvA subunit, C-terminal domain"/>
    <property type="match status" value="1"/>
</dbReference>
<feature type="domain" description="UBX" evidence="2">
    <location>
        <begin position="403"/>
        <end position="489"/>
    </location>
</feature>
<evidence type="ECO:0000259" key="2">
    <source>
        <dbReference type="PROSITE" id="PS50033"/>
    </source>
</evidence>
<evidence type="ECO:0000313" key="4">
    <source>
        <dbReference type="Proteomes" id="UP000000709"/>
    </source>
</evidence>
<dbReference type="CDD" id="cd14346">
    <property type="entry name" value="UBA_Ubx5_like"/>
    <property type="match status" value="1"/>
</dbReference>
<dbReference type="GeneID" id="18872436"/>
<reference evidence="3 4" key="1">
    <citation type="journal article" date="2011" name="Proc. Natl. Acad. Sci. U.S.A.">
        <title>Comparative genomics of xylose-fermenting fungi for enhanced biofuel production.</title>
        <authorList>
            <person name="Wohlbach D.J."/>
            <person name="Kuo A."/>
            <person name="Sato T.K."/>
            <person name="Potts K.M."/>
            <person name="Salamov A.A."/>
            <person name="LaButti K.M."/>
            <person name="Sun H."/>
            <person name="Clum A."/>
            <person name="Pangilinan J.L."/>
            <person name="Lindquist E.A."/>
            <person name="Lucas S."/>
            <person name="Lapidus A."/>
            <person name="Jin M."/>
            <person name="Gunawan C."/>
            <person name="Balan V."/>
            <person name="Dale B.E."/>
            <person name="Jeffries T.W."/>
            <person name="Zinkel R."/>
            <person name="Barry K.W."/>
            <person name="Grigoriev I.V."/>
            <person name="Gasch A.P."/>
        </authorList>
    </citation>
    <scope>NUCLEOTIDE SEQUENCE [LARGE SCALE GENOMIC DNA]</scope>
    <source>
        <strain evidence="4">NRRL Y-27907 / 11-Y1</strain>
    </source>
</reference>
<dbReference type="Pfam" id="PF13899">
    <property type="entry name" value="Thioredoxin_7"/>
    <property type="match status" value="1"/>
</dbReference>
<dbReference type="OMA" id="PAIFDCQ"/>
<dbReference type="SMART" id="SM00166">
    <property type="entry name" value="UBX"/>
    <property type="match status" value="1"/>
</dbReference>
<dbReference type="PROSITE" id="PS50033">
    <property type="entry name" value="UBX"/>
    <property type="match status" value="1"/>
</dbReference>
<dbReference type="CDD" id="cd01767">
    <property type="entry name" value="UBX"/>
    <property type="match status" value="1"/>
</dbReference>
<dbReference type="Gene3D" id="3.40.30.10">
    <property type="entry name" value="Glutaredoxin"/>
    <property type="match status" value="1"/>
</dbReference>
<keyword evidence="4" id="KW-1185">Reference proteome</keyword>
<dbReference type="HOGENOM" id="CLU_021255_2_1_1"/>
<organism evidence="4">
    <name type="scientific">Spathaspora passalidarum (strain NRRL Y-27907 / 11-Y1)</name>
    <dbReference type="NCBI Taxonomy" id="619300"/>
    <lineage>
        <taxon>Eukaryota</taxon>
        <taxon>Fungi</taxon>
        <taxon>Dikarya</taxon>
        <taxon>Ascomycota</taxon>
        <taxon>Saccharomycotina</taxon>
        <taxon>Pichiomycetes</taxon>
        <taxon>Debaryomycetaceae</taxon>
        <taxon>Spathaspora</taxon>
    </lineage>
</organism>
<dbReference type="PANTHER" id="PTHR23322:SF6">
    <property type="entry name" value="UBX DOMAIN-CONTAINING PROTEIN 7"/>
    <property type="match status" value="1"/>
</dbReference>
<dbReference type="SUPFAM" id="SSF46934">
    <property type="entry name" value="UBA-like"/>
    <property type="match status" value="1"/>
</dbReference>
<dbReference type="InterPro" id="IPR001012">
    <property type="entry name" value="UBX_dom"/>
</dbReference>
<feature type="region of interest" description="Disordered" evidence="1">
    <location>
        <begin position="137"/>
        <end position="183"/>
    </location>
</feature>
<dbReference type="RefSeq" id="XP_007372612.1">
    <property type="nucleotide sequence ID" value="XM_007372550.1"/>
</dbReference>
<name>G3AG61_SPAPN</name>
<dbReference type="Pfam" id="PF14555">
    <property type="entry name" value="UBA_4"/>
    <property type="match status" value="1"/>
</dbReference>
<dbReference type="Gene3D" id="3.10.20.90">
    <property type="entry name" value="Phosphatidylinositol 3-kinase Catalytic Subunit, Chain A, domain 1"/>
    <property type="match status" value="1"/>
</dbReference>